<keyword evidence="5" id="KW-0808">Transferase</keyword>
<dbReference type="AlphaFoldDB" id="A0AA41VVV4"/>
<protein>
    <recommendedName>
        <fullName evidence="2">non-specific serine/threonine protein kinase</fullName>
        <ecNumber evidence="2">2.7.11.1</ecNumber>
    </recommendedName>
</protein>
<evidence type="ECO:0000256" key="4">
    <source>
        <dbReference type="ARBA" id="ARBA00022614"/>
    </source>
</evidence>
<dbReference type="GO" id="GO:0005524">
    <property type="term" value="F:ATP binding"/>
    <property type="evidence" value="ECO:0007669"/>
    <property type="project" value="UniProtKB-KW"/>
</dbReference>
<dbReference type="Proteomes" id="UP001177140">
    <property type="component" value="Unassembled WGS sequence"/>
</dbReference>
<feature type="domain" description="Leucine-rich repeat-containing N-terminal plant-type" evidence="15">
    <location>
        <begin position="29"/>
        <end position="63"/>
    </location>
</feature>
<dbReference type="InterPro" id="IPR032675">
    <property type="entry name" value="LRR_dom_sf"/>
</dbReference>
<keyword evidence="8" id="KW-0547">Nucleotide-binding</keyword>
<evidence type="ECO:0000256" key="14">
    <source>
        <dbReference type="SAM" id="SignalP"/>
    </source>
</evidence>
<evidence type="ECO:0000256" key="6">
    <source>
        <dbReference type="ARBA" id="ARBA00022729"/>
    </source>
</evidence>
<evidence type="ECO:0000256" key="2">
    <source>
        <dbReference type="ARBA" id="ARBA00012513"/>
    </source>
</evidence>
<dbReference type="GO" id="GO:0016020">
    <property type="term" value="C:membrane"/>
    <property type="evidence" value="ECO:0007669"/>
    <property type="project" value="UniProtKB-SubCell"/>
</dbReference>
<keyword evidence="13" id="KW-0812">Transmembrane</keyword>
<keyword evidence="6 14" id="KW-0732">Signal</keyword>
<evidence type="ECO:0000256" key="12">
    <source>
        <dbReference type="ARBA" id="ARBA00023180"/>
    </source>
</evidence>
<feature type="transmembrane region" description="Helical" evidence="13">
    <location>
        <begin position="549"/>
        <end position="576"/>
    </location>
</feature>
<sequence length="639" mass="68673">MAAAIQLLIFLLFCSTQALLVISVTDGGDAAVLRSLKDNWENSPPNWNSDDPCGSQWDGVGCSGSRVTSLGLSSMNLKGSLSGDIGGLSELRSLDLSFNDGLTGSLTTQIGSLKKLNLLILAGCSFSGTIPDEIGDLAQLTFLALNSNNFSGNIPPSLGKLTELYWLDLSDNQIRGSLPVSTDSQPGLDLLLKAKHFHFNKNQLTGPISEQLFNSSMVLIHILLDGNQITGNIPESITLVQNLEVLRLDRNKLTGPVPSKINSLAKLSELHLANNDLKGAVPDLTGMSSLNYVDLSNNDFDLSEPPKWFSTIDSLTTLVMENGNLQGSLPAELFSFPELQQVKLKGNLLNGTLKMGTGISPQLQLVDLQNNKIASVELGSGYNNALILVGNPVCNGGLSTTNFCQLQQVTKKPYSTSLAKCGTCPNGQRASPATCECAFPYAGNLFFRAPSFRDVTNASVFGKLENDLWVKLGLNPGSVYLENPHFNSDDYLQVYMALIPSSGKYFSRLDIQKFGFYLTNQTFKPPAGFGPYYFIADVPVFQGTEGTKLGIAAIVGIAIGSCILLLALAAMAIYAIRQKKRAEQAIELNKPFASWAPSGKDSGGAPILKGARWFSYDELKKCTNNFSDTNEIGSGGYGK</sequence>
<evidence type="ECO:0000256" key="1">
    <source>
        <dbReference type="ARBA" id="ARBA00004370"/>
    </source>
</evidence>
<dbReference type="GO" id="GO:0004674">
    <property type="term" value="F:protein serine/threonine kinase activity"/>
    <property type="evidence" value="ECO:0007669"/>
    <property type="project" value="UniProtKB-KW"/>
</dbReference>
<dbReference type="SUPFAM" id="SSF52058">
    <property type="entry name" value="L domain-like"/>
    <property type="match status" value="1"/>
</dbReference>
<dbReference type="FunFam" id="3.80.10.10:FF:000830">
    <property type="entry name" value="Predicted protein"/>
    <property type="match status" value="1"/>
</dbReference>
<dbReference type="FunFam" id="3.80.10.10:FF:000363">
    <property type="entry name" value="Leucine-rich repeat family protein"/>
    <property type="match status" value="1"/>
</dbReference>
<evidence type="ECO:0000256" key="8">
    <source>
        <dbReference type="ARBA" id="ARBA00022741"/>
    </source>
</evidence>
<evidence type="ECO:0000256" key="11">
    <source>
        <dbReference type="ARBA" id="ARBA00023136"/>
    </source>
</evidence>
<keyword evidence="12" id="KW-0325">Glycoprotein</keyword>
<evidence type="ECO:0000256" key="9">
    <source>
        <dbReference type="ARBA" id="ARBA00022777"/>
    </source>
</evidence>
<evidence type="ECO:0000256" key="3">
    <source>
        <dbReference type="ARBA" id="ARBA00022527"/>
    </source>
</evidence>
<evidence type="ECO:0000256" key="7">
    <source>
        <dbReference type="ARBA" id="ARBA00022737"/>
    </source>
</evidence>
<dbReference type="PANTHER" id="PTHR45974:SF242">
    <property type="entry name" value="LEUCINE-RICH REPEAT PROTEIN KINASE FAMILY PROTEIN"/>
    <property type="match status" value="1"/>
</dbReference>
<gene>
    <name evidence="16" type="ORF">MKW94_029437</name>
</gene>
<keyword evidence="7" id="KW-0677">Repeat</keyword>
<keyword evidence="3" id="KW-0723">Serine/threonine-protein kinase</keyword>
<comment type="caution">
    <text evidence="16">The sequence shown here is derived from an EMBL/GenBank/DDBJ whole genome shotgun (WGS) entry which is preliminary data.</text>
</comment>
<name>A0AA41VVV4_PAPNU</name>
<feature type="chain" id="PRO_5041377710" description="non-specific serine/threonine protein kinase" evidence="14">
    <location>
        <begin position="19"/>
        <end position="639"/>
    </location>
</feature>
<dbReference type="Pfam" id="PF08263">
    <property type="entry name" value="LRRNT_2"/>
    <property type="match status" value="1"/>
</dbReference>
<dbReference type="EC" id="2.7.11.1" evidence="2"/>
<evidence type="ECO:0000313" key="16">
    <source>
        <dbReference type="EMBL" id="MCL7048471.1"/>
    </source>
</evidence>
<keyword evidence="9" id="KW-0418">Kinase</keyword>
<keyword evidence="17" id="KW-1185">Reference proteome</keyword>
<evidence type="ECO:0000313" key="17">
    <source>
        <dbReference type="Proteomes" id="UP001177140"/>
    </source>
</evidence>
<dbReference type="InterPro" id="IPR013210">
    <property type="entry name" value="LRR_N_plant-typ"/>
</dbReference>
<dbReference type="Gene3D" id="3.80.10.10">
    <property type="entry name" value="Ribonuclease Inhibitor"/>
    <property type="match status" value="3"/>
</dbReference>
<organism evidence="16 17">
    <name type="scientific">Papaver nudicaule</name>
    <name type="common">Iceland poppy</name>
    <dbReference type="NCBI Taxonomy" id="74823"/>
    <lineage>
        <taxon>Eukaryota</taxon>
        <taxon>Viridiplantae</taxon>
        <taxon>Streptophyta</taxon>
        <taxon>Embryophyta</taxon>
        <taxon>Tracheophyta</taxon>
        <taxon>Spermatophyta</taxon>
        <taxon>Magnoliopsida</taxon>
        <taxon>Ranunculales</taxon>
        <taxon>Papaveraceae</taxon>
        <taxon>Papaveroideae</taxon>
        <taxon>Papaver</taxon>
    </lineage>
</organism>
<keyword evidence="10" id="KW-0067">ATP-binding</keyword>
<keyword evidence="11 13" id="KW-0472">Membrane</keyword>
<keyword evidence="13" id="KW-1133">Transmembrane helix</keyword>
<dbReference type="PANTHER" id="PTHR45974">
    <property type="entry name" value="RECEPTOR-LIKE PROTEIN 55"/>
    <property type="match status" value="1"/>
</dbReference>
<keyword evidence="4" id="KW-0433">Leucine-rich repeat</keyword>
<dbReference type="EMBL" id="JAJJMA010304820">
    <property type="protein sequence ID" value="MCL7048471.1"/>
    <property type="molecule type" value="Genomic_DNA"/>
</dbReference>
<accession>A0AA41VVV4</accession>
<evidence type="ECO:0000256" key="5">
    <source>
        <dbReference type="ARBA" id="ARBA00022679"/>
    </source>
</evidence>
<evidence type="ECO:0000259" key="15">
    <source>
        <dbReference type="Pfam" id="PF08263"/>
    </source>
</evidence>
<dbReference type="Gene3D" id="3.30.200.20">
    <property type="entry name" value="Phosphorylase Kinase, domain 1"/>
    <property type="match status" value="1"/>
</dbReference>
<dbReference type="InterPro" id="IPR001611">
    <property type="entry name" value="Leu-rich_rpt"/>
</dbReference>
<evidence type="ECO:0000256" key="10">
    <source>
        <dbReference type="ARBA" id="ARBA00022840"/>
    </source>
</evidence>
<dbReference type="Pfam" id="PF00560">
    <property type="entry name" value="LRR_1"/>
    <property type="match status" value="3"/>
</dbReference>
<feature type="non-terminal residue" evidence="16">
    <location>
        <position position="639"/>
    </location>
</feature>
<comment type="subcellular location">
    <subcellularLocation>
        <location evidence="1">Membrane</location>
    </subcellularLocation>
</comment>
<feature type="signal peptide" evidence="14">
    <location>
        <begin position="1"/>
        <end position="18"/>
    </location>
</feature>
<proteinExistence type="predicted"/>
<reference evidence="16" key="1">
    <citation type="submission" date="2022-03" db="EMBL/GenBank/DDBJ databases">
        <title>A functionally conserved STORR gene fusion in Papaver species that diverged 16.8 million years ago.</title>
        <authorList>
            <person name="Catania T."/>
        </authorList>
    </citation>
    <scope>NUCLEOTIDE SEQUENCE</scope>
    <source>
        <strain evidence="16">S-191538</strain>
    </source>
</reference>
<evidence type="ECO:0000256" key="13">
    <source>
        <dbReference type="SAM" id="Phobius"/>
    </source>
</evidence>